<protein>
    <recommendedName>
        <fullName evidence="2">histone acetyltransferase</fullName>
        <ecNumber evidence="2">2.3.1.48</ecNumber>
    </recommendedName>
</protein>
<evidence type="ECO:0000259" key="7">
    <source>
        <dbReference type="Pfam" id="PF10394"/>
    </source>
</evidence>
<dbReference type="eggNOG" id="KOG2696">
    <property type="taxonomic scope" value="Eukaryota"/>
</dbReference>
<reference evidence="8 9" key="1">
    <citation type="submission" date="2012-04" db="EMBL/GenBank/DDBJ databases">
        <title>The Genome Sequence of Saprolegnia declina VS20.</title>
        <authorList>
            <consortium name="The Broad Institute Genome Sequencing Platform"/>
            <person name="Russ C."/>
            <person name="Nusbaum C."/>
            <person name="Tyler B."/>
            <person name="van West P."/>
            <person name="Dieguez-Uribeondo J."/>
            <person name="de Bruijn I."/>
            <person name="Tripathy S."/>
            <person name="Jiang R."/>
            <person name="Young S.K."/>
            <person name="Zeng Q."/>
            <person name="Gargeya S."/>
            <person name="Fitzgerald M."/>
            <person name="Haas B."/>
            <person name="Abouelleil A."/>
            <person name="Alvarado L."/>
            <person name="Arachchi H.M."/>
            <person name="Berlin A."/>
            <person name="Chapman S.B."/>
            <person name="Goldberg J."/>
            <person name="Griggs A."/>
            <person name="Gujja S."/>
            <person name="Hansen M."/>
            <person name="Howarth C."/>
            <person name="Imamovic A."/>
            <person name="Larimer J."/>
            <person name="McCowen C."/>
            <person name="Montmayeur A."/>
            <person name="Murphy C."/>
            <person name="Neiman D."/>
            <person name="Pearson M."/>
            <person name="Priest M."/>
            <person name="Roberts A."/>
            <person name="Saif S."/>
            <person name="Shea T."/>
            <person name="Sisk P."/>
            <person name="Sykes S."/>
            <person name="Wortman J."/>
            <person name="Nusbaum C."/>
            <person name="Birren B."/>
        </authorList>
    </citation>
    <scope>NUCLEOTIDE SEQUENCE [LARGE SCALE GENOMIC DNA]</scope>
    <source>
        <strain evidence="8 9">VS20</strain>
    </source>
</reference>
<dbReference type="GO" id="GO:0004402">
    <property type="term" value="F:histone acetyltransferase activity"/>
    <property type="evidence" value="ECO:0007669"/>
    <property type="project" value="InterPro"/>
</dbReference>
<evidence type="ECO:0000256" key="5">
    <source>
        <dbReference type="ARBA" id="ARBA00048017"/>
    </source>
</evidence>
<dbReference type="Pfam" id="PF00583">
    <property type="entry name" value="Acetyltransf_1"/>
    <property type="match status" value="1"/>
</dbReference>
<dbReference type="GeneID" id="19947435"/>
<dbReference type="InterPro" id="IPR000182">
    <property type="entry name" value="GNAT_dom"/>
</dbReference>
<feature type="domain" description="Histone acetyl transferase HAT1 N-terminal" evidence="7">
    <location>
        <begin position="17"/>
        <end position="166"/>
    </location>
</feature>
<dbReference type="EMBL" id="JH767149">
    <property type="protein sequence ID" value="EQC35966.1"/>
    <property type="molecule type" value="Genomic_DNA"/>
</dbReference>
<dbReference type="OMA" id="WTCDAND"/>
<evidence type="ECO:0000259" key="6">
    <source>
        <dbReference type="Pfam" id="PF00583"/>
    </source>
</evidence>
<dbReference type="InterPro" id="IPR017380">
    <property type="entry name" value="Hist_AcTrfase_B-typ_cat-su"/>
</dbReference>
<evidence type="ECO:0000313" key="8">
    <source>
        <dbReference type="EMBL" id="EQC35966.1"/>
    </source>
</evidence>
<evidence type="ECO:0000256" key="1">
    <source>
        <dbReference type="ARBA" id="ARBA00010543"/>
    </source>
</evidence>
<dbReference type="Gene3D" id="3.40.630.30">
    <property type="match status" value="1"/>
</dbReference>
<dbReference type="Gene3D" id="3.90.360.10">
    <property type="entry name" value="Histone acetyl transferase 1 (HAT1), N-terminal domain"/>
    <property type="match status" value="1"/>
</dbReference>
<dbReference type="GO" id="GO:0031509">
    <property type="term" value="P:subtelomeric heterochromatin formation"/>
    <property type="evidence" value="ECO:0007669"/>
    <property type="project" value="InterPro"/>
</dbReference>
<name>T0QMQ7_SAPDV</name>
<dbReference type="InterPro" id="IPR019467">
    <property type="entry name" value="Hat1_N"/>
</dbReference>
<sequence>MAEVDAPPAKKAKLEASCSANDCITMCIVRSADELAARDGPTFPPAFTYHAFGKDELIQGYTGLRIELTFAAQTFDCLVEIQYDYKDDDAWDLFAKMQPSLPSGATQDKPTFLKILADGASYPPPGALVQSYSFNEQAFATSYSLLDARGQAYLDKMQKMSLWFIEGADDIDVSDARWSLYTMVHKRSEDDGDYTPLGYITMFTFNLPQRAMMTSKRICQVLVLPPYQRQGHGERLVAHIMTEARASDSLHEITVEDPVPGFARLRDVVDVKTCLEHGFFVGSAASGLGTSTQKCTPADVAHVKKALKLTKLQVQRCYEMLKLRQVDRSNEAAYKAFRLEVKRRLHAQHAEDLEAATSADRKKALLANLYADLEAEYDAVLTRAKLP</sequence>
<evidence type="ECO:0000256" key="3">
    <source>
        <dbReference type="ARBA" id="ARBA00022679"/>
    </source>
</evidence>
<dbReference type="CDD" id="cd04301">
    <property type="entry name" value="NAT_SF"/>
    <property type="match status" value="1"/>
</dbReference>
<dbReference type="Proteomes" id="UP000030762">
    <property type="component" value="Unassembled WGS sequence"/>
</dbReference>
<dbReference type="STRING" id="1156394.T0QMQ7"/>
<dbReference type="VEuPathDB" id="FungiDB:SDRG_06708"/>
<evidence type="ECO:0000256" key="4">
    <source>
        <dbReference type="ARBA" id="ARBA00023315"/>
    </source>
</evidence>
<dbReference type="PANTHER" id="PTHR12046">
    <property type="entry name" value="HISTONE ACETYLTRANSFERASE TYPE B CATALYTIC SUBUNIT"/>
    <property type="match status" value="1"/>
</dbReference>
<accession>T0QMQ7</accession>
<evidence type="ECO:0000256" key="2">
    <source>
        <dbReference type="ARBA" id="ARBA00013184"/>
    </source>
</evidence>
<dbReference type="InParanoid" id="T0QMQ7"/>
<keyword evidence="9" id="KW-1185">Reference proteome</keyword>
<keyword evidence="3" id="KW-0808">Transferase</keyword>
<comment type="catalytic activity">
    <reaction evidence="5">
        <text>L-lysyl-[protein] + acetyl-CoA = N(6)-acetyl-L-lysyl-[protein] + CoA + H(+)</text>
        <dbReference type="Rhea" id="RHEA:45948"/>
        <dbReference type="Rhea" id="RHEA-COMP:9752"/>
        <dbReference type="Rhea" id="RHEA-COMP:10731"/>
        <dbReference type="ChEBI" id="CHEBI:15378"/>
        <dbReference type="ChEBI" id="CHEBI:29969"/>
        <dbReference type="ChEBI" id="CHEBI:57287"/>
        <dbReference type="ChEBI" id="CHEBI:57288"/>
        <dbReference type="ChEBI" id="CHEBI:61930"/>
        <dbReference type="EC" id="2.3.1.48"/>
    </reaction>
</comment>
<dbReference type="EC" id="2.3.1.48" evidence="2"/>
<feature type="domain" description="N-acetyltransferase" evidence="6">
    <location>
        <begin position="190"/>
        <end position="254"/>
    </location>
</feature>
<dbReference type="RefSeq" id="XP_008610728.1">
    <property type="nucleotide sequence ID" value="XM_008612506.1"/>
</dbReference>
<proteinExistence type="inferred from homology"/>
<dbReference type="Pfam" id="PF10394">
    <property type="entry name" value="Hat1_N"/>
    <property type="match status" value="1"/>
</dbReference>
<organism evidence="8 9">
    <name type="scientific">Saprolegnia diclina (strain VS20)</name>
    <dbReference type="NCBI Taxonomy" id="1156394"/>
    <lineage>
        <taxon>Eukaryota</taxon>
        <taxon>Sar</taxon>
        <taxon>Stramenopiles</taxon>
        <taxon>Oomycota</taxon>
        <taxon>Saprolegniomycetes</taxon>
        <taxon>Saprolegniales</taxon>
        <taxon>Saprolegniaceae</taxon>
        <taxon>Saprolegnia</taxon>
    </lineage>
</organism>
<dbReference type="SUPFAM" id="SSF55729">
    <property type="entry name" value="Acyl-CoA N-acyltransferases (Nat)"/>
    <property type="match status" value="1"/>
</dbReference>
<evidence type="ECO:0000313" key="9">
    <source>
        <dbReference type="Proteomes" id="UP000030762"/>
    </source>
</evidence>
<dbReference type="GO" id="GO:0000781">
    <property type="term" value="C:chromosome, telomeric region"/>
    <property type="evidence" value="ECO:0007669"/>
    <property type="project" value="GOC"/>
</dbReference>
<dbReference type="GO" id="GO:0005634">
    <property type="term" value="C:nucleus"/>
    <property type="evidence" value="ECO:0007669"/>
    <property type="project" value="InterPro"/>
</dbReference>
<keyword evidence="4" id="KW-0012">Acyltransferase</keyword>
<dbReference type="OrthoDB" id="10253098at2759"/>
<comment type="similarity">
    <text evidence="1">Belongs to the HAT1 family.</text>
</comment>
<dbReference type="InterPro" id="IPR037113">
    <property type="entry name" value="Hat1_N_sf"/>
</dbReference>
<dbReference type="InterPro" id="IPR016181">
    <property type="entry name" value="Acyl_CoA_acyltransferase"/>
</dbReference>
<dbReference type="AlphaFoldDB" id="T0QMQ7"/>
<gene>
    <name evidence="8" type="ORF">SDRG_06708</name>
</gene>